<name>A0AAW1SUN1_9CHLO</name>
<keyword evidence="5" id="KW-1185">Reference proteome</keyword>
<comment type="subcellular location">
    <subcellularLocation>
        <location evidence="1">Nucleus</location>
    </subcellularLocation>
</comment>
<accession>A0AAW1SUN1</accession>
<evidence type="ECO:0000256" key="1">
    <source>
        <dbReference type="ARBA" id="ARBA00004123"/>
    </source>
</evidence>
<reference evidence="4 5" key="1">
    <citation type="journal article" date="2024" name="Nat. Commun.">
        <title>Phylogenomics reveals the evolutionary origins of lichenization in chlorophyte algae.</title>
        <authorList>
            <person name="Puginier C."/>
            <person name="Libourel C."/>
            <person name="Otte J."/>
            <person name="Skaloud P."/>
            <person name="Haon M."/>
            <person name="Grisel S."/>
            <person name="Petersen M."/>
            <person name="Berrin J.G."/>
            <person name="Delaux P.M."/>
            <person name="Dal Grande F."/>
            <person name="Keller J."/>
        </authorList>
    </citation>
    <scope>NUCLEOTIDE SEQUENCE [LARGE SCALE GENOMIC DNA]</scope>
    <source>
        <strain evidence="4 5">SAG 2523</strain>
    </source>
</reference>
<gene>
    <name evidence="4" type="ORF">WJX84_007547</name>
</gene>
<dbReference type="EMBL" id="JALJOV010000870">
    <property type="protein sequence ID" value="KAK9859801.1"/>
    <property type="molecule type" value="Genomic_DNA"/>
</dbReference>
<dbReference type="PANTHER" id="PTHR10252:SF54">
    <property type="entry name" value="CHROMATIN ACCESSIBILITY COMPLEX PROTEIN 1"/>
    <property type="match status" value="1"/>
</dbReference>
<evidence type="ECO:0000313" key="5">
    <source>
        <dbReference type="Proteomes" id="UP001485043"/>
    </source>
</evidence>
<keyword evidence="2" id="KW-0539">Nucleus</keyword>
<dbReference type="GO" id="GO:0005634">
    <property type="term" value="C:nucleus"/>
    <property type="evidence" value="ECO:0007669"/>
    <property type="project" value="UniProtKB-SubCell"/>
</dbReference>
<organism evidence="4 5">
    <name type="scientific">Apatococcus fuscideae</name>
    <dbReference type="NCBI Taxonomy" id="2026836"/>
    <lineage>
        <taxon>Eukaryota</taxon>
        <taxon>Viridiplantae</taxon>
        <taxon>Chlorophyta</taxon>
        <taxon>core chlorophytes</taxon>
        <taxon>Trebouxiophyceae</taxon>
        <taxon>Chlorellales</taxon>
        <taxon>Chlorellaceae</taxon>
        <taxon>Apatococcus</taxon>
    </lineage>
</organism>
<dbReference type="GO" id="GO:0046982">
    <property type="term" value="F:protein heterodimerization activity"/>
    <property type="evidence" value="ECO:0007669"/>
    <property type="project" value="InterPro"/>
</dbReference>
<dbReference type="SUPFAM" id="SSF47113">
    <property type="entry name" value="Histone-fold"/>
    <property type="match status" value="1"/>
</dbReference>
<dbReference type="InterPro" id="IPR050568">
    <property type="entry name" value="Transcr_DNA_Rep_Reg"/>
</dbReference>
<proteinExistence type="predicted"/>
<evidence type="ECO:0000256" key="3">
    <source>
        <dbReference type="SAM" id="MobiDB-lite"/>
    </source>
</evidence>
<comment type="caution">
    <text evidence="4">The sequence shown here is derived from an EMBL/GenBank/DDBJ whole genome shotgun (WGS) entry which is preliminary data.</text>
</comment>
<dbReference type="Proteomes" id="UP001485043">
    <property type="component" value="Unassembled WGS sequence"/>
</dbReference>
<feature type="region of interest" description="Disordered" evidence="3">
    <location>
        <begin position="86"/>
        <end position="106"/>
    </location>
</feature>
<dbReference type="GO" id="GO:0000976">
    <property type="term" value="F:transcription cis-regulatory region binding"/>
    <property type="evidence" value="ECO:0007669"/>
    <property type="project" value="TreeGrafter"/>
</dbReference>
<dbReference type="Gene3D" id="1.10.20.10">
    <property type="entry name" value="Histone, subunit A"/>
    <property type="match status" value="1"/>
</dbReference>
<dbReference type="GO" id="GO:0006355">
    <property type="term" value="P:regulation of DNA-templated transcription"/>
    <property type="evidence" value="ECO:0007669"/>
    <property type="project" value="TreeGrafter"/>
</dbReference>
<protein>
    <submittedName>
        <fullName evidence="4">Uncharacterized protein</fullName>
    </submittedName>
</protein>
<dbReference type="AlphaFoldDB" id="A0AAW1SUN1"/>
<feature type="compositionally biased region" description="Basic and acidic residues" evidence="3">
    <location>
        <begin position="97"/>
        <end position="106"/>
    </location>
</feature>
<evidence type="ECO:0000313" key="4">
    <source>
        <dbReference type="EMBL" id="KAK9859801.1"/>
    </source>
</evidence>
<dbReference type="InterPro" id="IPR009072">
    <property type="entry name" value="Histone-fold"/>
</dbReference>
<sequence length="106" mass="11521">MESDVKAVSAEASYAVARATELLLDELVARSATGMLQEGRKTLLYKDVAGAVGSWKALNFLQDIVPQKVPAAVLIEQLQRQQRQQLQQQQAGANGYPEHEEGLEAG</sequence>
<evidence type="ECO:0000256" key="2">
    <source>
        <dbReference type="ARBA" id="ARBA00023242"/>
    </source>
</evidence>
<dbReference type="PANTHER" id="PTHR10252">
    <property type="entry name" value="HISTONE-LIKE TRANSCRIPTION FACTOR CCAAT-RELATED"/>
    <property type="match status" value="1"/>
</dbReference>